<dbReference type="AlphaFoldDB" id="A0A0A9CEL9"/>
<proteinExistence type="predicted"/>
<sequence length="115" mass="12847">MDAILMHCRPLLTASPSTSLLQASRLATVRPYGWESWLPSSASWNLGPRREAFAAQCRCGAACYVQSKEEGGAVEEGRRCQKWRGEKSILPCVQRRKHAACAKSSDRRGLERGRR</sequence>
<accession>A0A0A9CEL9</accession>
<name>A0A0A9CEL9_ARUDO</name>
<reference evidence="1" key="1">
    <citation type="submission" date="2014-09" db="EMBL/GenBank/DDBJ databases">
        <authorList>
            <person name="Magalhaes I.L.F."/>
            <person name="Oliveira U."/>
            <person name="Santos F.R."/>
            <person name="Vidigal T.H.D.A."/>
            <person name="Brescovit A.D."/>
            <person name="Santos A.J."/>
        </authorList>
    </citation>
    <scope>NUCLEOTIDE SEQUENCE</scope>
    <source>
        <tissue evidence="1">Shoot tissue taken approximately 20 cm above the soil surface</tissue>
    </source>
</reference>
<organism evidence="1">
    <name type="scientific">Arundo donax</name>
    <name type="common">Giant reed</name>
    <name type="synonym">Donax arundinaceus</name>
    <dbReference type="NCBI Taxonomy" id="35708"/>
    <lineage>
        <taxon>Eukaryota</taxon>
        <taxon>Viridiplantae</taxon>
        <taxon>Streptophyta</taxon>
        <taxon>Embryophyta</taxon>
        <taxon>Tracheophyta</taxon>
        <taxon>Spermatophyta</taxon>
        <taxon>Magnoliopsida</taxon>
        <taxon>Liliopsida</taxon>
        <taxon>Poales</taxon>
        <taxon>Poaceae</taxon>
        <taxon>PACMAD clade</taxon>
        <taxon>Arundinoideae</taxon>
        <taxon>Arundineae</taxon>
        <taxon>Arundo</taxon>
    </lineage>
</organism>
<protein>
    <submittedName>
        <fullName evidence="1">Uncharacterized protein</fullName>
    </submittedName>
</protein>
<dbReference type="EMBL" id="GBRH01226060">
    <property type="protein sequence ID" value="JAD71835.1"/>
    <property type="molecule type" value="Transcribed_RNA"/>
</dbReference>
<reference evidence="1" key="2">
    <citation type="journal article" date="2015" name="Data Brief">
        <title>Shoot transcriptome of the giant reed, Arundo donax.</title>
        <authorList>
            <person name="Barrero R.A."/>
            <person name="Guerrero F.D."/>
            <person name="Moolhuijzen P."/>
            <person name="Goolsby J.A."/>
            <person name="Tidwell J."/>
            <person name="Bellgard S.E."/>
            <person name="Bellgard M.I."/>
        </authorList>
    </citation>
    <scope>NUCLEOTIDE SEQUENCE</scope>
    <source>
        <tissue evidence="1">Shoot tissue taken approximately 20 cm above the soil surface</tissue>
    </source>
</reference>
<evidence type="ECO:0000313" key="1">
    <source>
        <dbReference type="EMBL" id="JAD71835.1"/>
    </source>
</evidence>